<keyword evidence="2" id="KW-0238">DNA-binding</keyword>
<dbReference type="Proteomes" id="UP000529417">
    <property type="component" value="Unassembled WGS sequence"/>
</dbReference>
<reference evidence="2 3" key="1">
    <citation type="journal article" date="2000" name="Arch. Microbiol.">
        <title>Rhodobaca bogoriensis gen. nov. and sp. nov., an alkaliphilic purple nonsulfur bacterium from African Rift Valley soda lakes.</title>
        <authorList>
            <person name="Milford A.D."/>
            <person name="Achenbach L.A."/>
            <person name="Jung D.O."/>
            <person name="Madigan M.T."/>
        </authorList>
    </citation>
    <scope>NUCLEOTIDE SEQUENCE [LARGE SCALE GENOMIC DNA]</scope>
    <source>
        <strain evidence="2 3">2376</strain>
    </source>
</reference>
<dbReference type="InterPro" id="IPR013321">
    <property type="entry name" value="Arc_rbn_hlx_hlx"/>
</dbReference>
<protein>
    <submittedName>
        <fullName evidence="2">Arc family DNA-binding protein</fullName>
    </submittedName>
</protein>
<dbReference type="RefSeq" id="WP_179905309.1">
    <property type="nucleotide sequence ID" value="NZ_JACBXS010000009.1"/>
</dbReference>
<gene>
    <name evidence="2" type="ORF">HUK65_06330</name>
</gene>
<dbReference type="Gene3D" id="1.10.1220.10">
    <property type="entry name" value="Met repressor-like"/>
    <property type="match status" value="1"/>
</dbReference>
<dbReference type="SUPFAM" id="SSF47598">
    <property type="entry name" value="Ribbon-helix-helix"/>
    <property type="match status" value="1"/>
</dbReference>
<dbReference type="EMBL" id="JACBXS010000009">
    <property type="protein sequence ID" value="NYS24604.1"/>
    <property type="molecule type" value="Genomic_DNA"/>
</dbReference>
<dbReference type="InterPro" id="IPR005569">
    <property type="entry name" value="Arc_DNA-bd_dom"/>
</dbReference>
<accession>A0A7Z0KXP7</accession>
<dbReference type="InterPro" id="IPR010985">
    <property type="entry name" value="Ribbon_hlx_hlx"/>
</dbReference>
<evidence type="ECO:0000313" key="3">
    <source>
        <dbReference type="Proteomes" id="UP000529417"/>
    </source>
</evidence>
<sequence length="95" mass="10497">MVDSVGRDSDKFMLRFPDGMREAIRVAAESNHRSMNAEIVARLSESLNTGFGPDLLRLHLFVGAPQEKLNAADVLESYAAFLRDKARSELSDKGS</sequence>
<keyword evidence="3" id="KW-1185">Reference proteome</keyword>
<dbReference type="Pfam" id="PF03869">
    <property type="entry name" value="Arc"/>
    <property type="match status" value="1"/>
</dbReference>
<dbReference type="AlphaFoldDB" id="A0A7Z0KXP7"/>
<dbReference type="GO" id="GO:0003677">
    <property type="term" value="F:DNA binding"/>
    <property type="evidence" value="ECO:0007669"/>
    <property type="project" value="UniProtKB-KW"/>
</dbReference>
<evidence type="ECO:0000313" key="2">
    <source>
        <dbReference type="EMBL" id="NYS24604.1"/>
    </source>
</evidence>
<dbReference type="GO" id="GO:0006355">
    <property type="term" value="P:regulation of DNA-templated transcription"/>
    <property type="evidence" value="ECO:0007669"/>
    <property type="project" value="InterPro"/>
</dbReference>
<name>A0A7Z0KXP7_9RHOB</name>
<proteinExistence type="predicted"/>
<organism evidence="2 3">
    <name type="scientific">Rhabdonatronobacter sediminivivens</name>
    <dbReference type="NCBI Taxonomy" id="2743469"/>
    <lineage>
        <taxon>Bacteria</taxon>
        <taxon>Pseudomonadati</taxon>
        <taxon>Pseudomonadota</taxon>
        <taxon>Alphaproteobacteria</taxon>
        <taxon>Rhodobacterales</taxon>
        <taxon>Paracoccaceae</taxon>
        <taxon>Rhabdonatronobacter</taxon>
    </lineage>
</organism>
<comment type="caution">
    <text evidence="2">The sequence shown here is derived from an EMBL/GenBank/DDBJ whole genome shotgun (WGS) entry which is preliminary data.</text>
</comment>
<evidence type="ECO:0000259" key="1">
    <source>
        <dbReference type="Pfam" id="PF03869"/>
    </source>
</evidence>
<feature type="domain" description="Arc-like DNA binding" evidence="1">
    <location>
        <begin position="7"/>
        <end position="48"/>
    </location>
</feature>